<reference evidence="8" key="1">
    <citation type="journal article" date="2020" name="Stud. Mycol.">
        <title>101 Dothideomycetes genomes: a test case for predicting lifestyles and emergence of pathogens.</title>
        <authorList>
            <person name="Haridas S."/>
            <person name="Albert R."/>
            <person name="Binder M."/>
            <person name="Bloem J."/>
            <person name="Labutti K."/>
            <person name="Salamov A."/>
            <person name="Andreopoulos B."/>
            <person name="Baker S."/>
            <person name="Barry K."/>
            <person name="Bills G."/>
            <person name="Bluhm B."/>
            <person name="Cannon C."/>
            <person name="Castanera R."/>
            <person name="Culley D."/>
            <person name="Daum C."/>
            <person name="Ezra D."/>
            <person name="Gonzalez J."/>
            <person name="Henrissat B."/>
            <person name="Kuo A."/>
            <person name="Liang C."/>
            <person name="Lipzen A."/>
            <person name="Lutzoni F."/>
            <person name="Magnuson J."/>
            <person name="Mondo S."/>
            <person name="Nolan M."/>
            <person name="Ohm R."/>
            <person name="Pangilinan J."/>
            <person name="Park H.-J."/>
            <person name="Ramirez L."/>
            <person name="Alfaro M."/>
            <person name="Sun H."/>
            <person name="Tritt A."/>
            <person name="Yoshinaga Y."/>
            <person name="Zwiers L.-H."/>
            <person name="Turgeon B."/>
            <person name="Goodwin S."/>
            <person name="Spatafora J."/>
            <person name="Crous P."/>
            <person name="Grigoriev I."/>
        </authorList>
    </citation>
    <scope>NUCLEOTIDE SEQUENCE</scope>
    <source>
        <strain evidence="8">ATCC 16933</strain>
    </source>
</reference>
<evidence type="ECO:0000313" key="8">
    <source>
        <dbReference type="EMBL" id="KAF2457005.1"/>
    </source>
</evidence>
<dbReference type="AlphaFoldDB" id="A0A6A6NZ31"/>
<comment type="subcellular location">
    <subcellularLocation>
        <location evidence="1">Nucleus</location>
    </subcellularLocation>
</comment>
<evidence type="ECO:0000256" key="1">
    <source>
        <dbReference type="ARBA" id="ARBA00004123"/>
    </source>
</evidence>
<gene>
    <name evidence="8" type="ORF">BDY21DRAFT_385905</name>
</gene>
<proteinExistence type="inferred from homology"/>
<keyword evidence="4" id="KW-0819">tRNA processing</keyword>
<dbReference type="GO" id="GO:0005634">
    <property type="term" value="C:nucleus"/>
    <property type="evidence" value="ECO:0007669"/>
    <property type="project" value="UniProtKB-SubCell"/>
</dbReference>
<evidence type="ECO:0000256" key="4">
    <source>
        <dbReference type="ARBA" id="ARBA00022694"/>
    </source>
</evidence>
<dbReference type="EMBL" id="MU001681">
    <property type="protein sequence ID" value="KAF2457005.1"/>
    <property type="molecule type" value="Genomic_DNA"/>
</dbReference>
<evidence type="ECO:0000256" key="7">
    <source>
        <dbReference type="SAM" id="MobiDB-lite"/>
    </source>
</evidence>
<feature type="region of interest" description="Disordered" evidence="7">
    <location>
        <begin position="274"/>
        <end position="343"/>
    </location>
</feature>
<dbReference type="PANTHER" id="PTHR12945">
    <property type="entry name" value="TRANSLATION INITIATION FACTOR EIF3-RELATED"/>
    <property type="match status" value="1"/>
</dbReference>
<accession>A0A6A6NZ31</accession>
<evidence type="ECO:0000256" key="3">
    <source>
        <dbReference type="ARBA" id="ARBA00021704"/>
    </source>
</evidence>
<organism evidence="8 9">
    <name type="scientific">Lineolata rhizophorae</name>
    <dbReference type="NCBI Taxonomy" id="578093"/>
    <lineage>
        <taxon>Eukaryota</taxon>
        <taxon>Fungi</taxon>
        <taxon>Dikarya</taxon>
        <taxon>Ascomycota</taxon>
        <taxon>Pezizomycotina</taxon>
        <taxon>Dothideomycetes</taxon>
        <taxon>Dothideomycetes incertae sedis</taxon>
        <taxon>Lineolatales</taxon>
        <taxon>Lineolataceae</taxon>
        <taxon>Lineolata</taxon>
    </lineage>
</organism>
<dbReference type="Pfam" id="PF04189">
    <property type="entry name" value="Gcd10p"/>
    <property type="match status" value="1"/>
</dbReference>
<keyword evidence="5" id="KW-0539">Nucleus</keyword>
<dbReference type="InterPro" id="IPR017423">
    <property type="entry name" value="TRM6"/>
</dbReference>
<dbReference type="Proteomes" id="UP000799766">
    <property type="component" value="Unassembled WGS sequence"/>
</dbReference>
<dbReference type="GO" id="GO:0030488">
    <property type="term" value="P:tRNA methylation"/>
    <property type="evidence" value="ECO:0007669"/>
    <property type="project" value="InterPro"/>
</dbReference>
<dbReference type="OrthoDB" id="10254665at2759"/>
<name>A0A6A6NZ31_9PEZI</name>
<evidence type="ECO:0000256" key="6">
    <source>
        <dbReference type="ARBA" id="ARBA00032319"/>
    </source>
</evidence>
<comment type="similarity">
    <text evidence="2">Belongs to the TRM6/GCD10 family.</text>
</comment>
<evidence type="ECO:0000256" key="5">
    <source>
        <dbReference type="ARBA" id="ARBA00023242"/>
    </source>
</evidence>
<evidence type="ECO:0000256" key="2">
    <source>
        <dbReference type="ARBA" id="ARBA00008320"/>
    </source>
</evidence>
<sequence length="587" mass="65086">MEAFIRPNANVVLRLPSGVLKIAEVIPNTSISIGKFGSFPANLLIGRPYRHTFDILDKAPGSSHCRLRLVPADELNADALVPESDADTREDAVDVAGEGEAEFDIVGEDGEVLMRSNRLTIDDPSRQKLSMEEIEELKKAGTGSGKEIIAKIMASHEALDEKTTFSLAKYTLRKSKKYMRRFTVLPLDVTCLAEIMLDKDFARIMDIREETMALMGSWANVRYQDSISRGTTTRFSGSRGGRWLVVDDTGGLVVAALAEKMGILYPAEAGDDASDDSRNGAFSNDGAEPAAGTTLHDGTDVRDDSAASPSPNGRECDRTEDETFAGRQRTARGPPPPSMTATGNSLTLIHANAQPNLGLLRYFSFDTSAPTQEHPLYFHLKTLSWLQLLRPEDDASYEEPEFVKDEELQTWKSNKKGTYFRKRRRWERTRRVVDETRAGEFDGLVVASVMDSVTVLKHTVPLLRGGAQTVVYSPTVESLLPLMDYYSRERRAAYIARDKARDESGQGKKEDDADFPVNPTLLVSPMLQSARVRPWQVLPGRTHPHMISRGGSEGYLFTATRVIPAEGKVEGRGKFTKRRKLEKGLDK</sequence>
<protein>
    <recommendedName>
        <fullName evidence="3">tRNA (adenine(58)-N(1))-methyltransferase non-catalytic subunit TRM6</fullName>
    </recommendedName>
    <alternativeName>
        <fullName evidence="6">tRNA(m1A58)-methyltransferase subunit TRM6</fullName>
    </alternativeName>
</protein>
<dbReference type="GO" id="GO:0031515">
    <property type="term" value="C:tRNA (m1A) methyltransferase complex"/>
    <property type="evidence" value="ECO:0007669"/>
    <property type="project" value="InterPro"/>
</dbReference>
<keyword evidence="9" id="KW-1185">Reference proteome</keyword>
<evidence type="ECO:0000313" key="9">
    <source>
        <dbReference type="Proteomes" id="UP000799766"/>
    </source>
</evidence>
<dbReference type="PANTHER" id="PTHR12945:SF0">
    <property type="entry name" value="TRNA (ADENINE(58)-N(1))-METHYLTRANSFERASE NON-CATALYTIC SUBUNIT TRM6"/>
    <property type="match status" value="1"/>
</dbReference>